<evidence type="ECO:0000313" key="2">
    <source>
        <dbReference type="EMBL" id="VAW92821.1"/>
    </source>
</evidence>
<protein>
    <recommendedName>
        <fullName evidence="3">DUF3570 domain-containing protein</fullName>
    </recommendedName>
</protein>
<dbReference type="AlphaFoldDB" id="A0A3B0ZMD6"/>
<proteinExistence type="predicted"/>
<dbReference type="Pfam" id="PF12094">
    <property type="entry name" value="DUF3570"/>
    <property type="match status" value="1"/>
</dbReference>
<sequence length="401" mass="45072">MRVVPKEGVAVAAAATDTRNGFRWGLLLAGVLGFCLPLTAAVLPEDRADALYHAYSGGGLDVSGPSLLARKQLGKYTSLFGNYYVDSISSASIDVVTSASPYTEYREEKTVGGDFLYEKTLFNLSMTNSEESDFSANSAAFGISHSLFGDLTTVSLGYGQGWDTIRRRADKAGNLDPNFEKKADRQRFRLGLSQVLSKNSLIDLNYELVTDEGYLNNPYRSVRYRDGSGGYQRQTEQYPNTRTSHALGLKALYYLPYRAAVHGEIRGFIDTWGIGAMIGEVGYVHPLGKAWMLEASYRYYTQSNANFYSDLFPRQDAQNYLARDKELSTYYTHGLGLGASYHFARQGWGFIDKGSLNFKYNYMQFNYQDFRDLRVEGYTPGTEPLYSFSAYVLRLFVSIWY</sequence>
<dbReference type="EMBL" id="UOFU01000008">
    <property type="protein sequence ID" value="VAW92821.1"/>
    <property type="molecule type" value="Genomic_DNA"/>
</dbReference>
<evidence type="ECO:0000256" key="1">
    <source>
        <dbReference type="SAM" id="Phobius"/>
    </source>
</evidence>
<accession>A0A3B0ZMD6</accession>
<keyword evidence="1" id="KW-0472">Membrane</keyword>
<organism evidence="2">
    <name type="scientific">hydrothermal vent metagenome</name>
    <dbReference type="NCBI Taxonomy" id="652676"/>
    <lineage>
        <taxon>unclassified sequences</taxon>
        <taxon>metagenomes</taxon>
        <taxon>ecological metagenomes</taxon>
    </lineage>
</organism>
<keyword evidence="1" id="KW-1133">Transmembrane helix</keyword>
<feature type="transmembrane region" description="Helical" evidence="1">
    <location>
        <begin position="24"/>
        <end position="43"/>
    </location>
</feature>
<keyword evidence="1" id="KW-0812">Transmembrane</keyword>
<dbReference type="InterPro" id="IPR021953">
    <property type="entry name" value="DUF3570"/>
</dbReference>
<name>A0A3B0ZMD6_9ZZZZ</name>
<reference evidence="2" key="1">
    <citation type="submission" date="2018-06" db="EMBL/GenBank/DDBJ databases">
        <authorList>
            <person name="Zhirakovskaya E."/>
        </authorList>
    </citation>
    <scope>NUCLEOTIDE SEQUENCE</scope>
</reference>
<evidence type="ECO:0008006" key="3">
    <source>
        <dbReference type="Google" id="ProtNLM"/>
    </source>
</evidence>
<gene>
    <name evidence="2" type="ORF">MNBD_GAMMA20-2231</name>
</gene>